<proteinExistence type="predicted"/>
<feature type="region of interest" description="Disordered" evidence="1">
    <location>
        <begin position="125"/>
        <end position="206"/>
    </location>
</feature>
<gene>
    <name evidence="2" type="ORF">AAF712_006598</name>
</gene>
<sequence length="206" mass="22876">MFSFGKKLPANWPSTLHHKCNNSKCTYPNSPKPTSGSYKCHGCSKGTYKVSRSTAVEIDAKNRQVFPLYSSNTRPVQHDPVPVSAHTFSNAMVRPRVPMRTVGEIRTMKALDSWDEPLVRSNAVRKRAESKESQATTSSSSSGFHSNYHCSPVPAIPRPYPPPPPPKAVPRVSQQYHARPGPQTQHRNASSSAPRSSGYPYRVYNQ</sequence>
<keyword evidence="3" id="KW-1185">Reference proteome</keyword>
<evidence type="ECO:0000256" key="1">
    <source>
        <dbReference type="SAM" id="MobiDB-lite"/>
    </source>
</evidence>
<name>A0ABR2ZZX9_9AGAR</name>
<feature type="compositionally biased region" description="Pro residues" evidence="1">
    <location>
        <begin position="154"/>
        <end position="168"/>
    </location>
</feature>
<dbReference type="Proteomes" id="UP001437256">
    <property type="component" value="Unassembled WGS sequence"/>
</dbReference>
<reference evidence="2 3" key="1">
    <citation type="submission" date="2024-05" db="EMBL/GenBank/DDBJ databases">
        <title>A draft genome resource for the thread blight pathogen Marasmius tenuissimus strain MS-2.</title>
        <authorList>
            <person name="Yulfo-Soto G.E."/>
            <person name="Baruah I.K."/>
            <person name="Amoako-Attah I."/>
            <person name="Bukari Y."/>
            <person name="Meinhardt L.W."/>
            <person name="Bailey B.A."/>
            <person name="Cohen S.P."/>
        </authorList>
    </citation>
    <scope>NUCLEOTIDE SEQUENCE [LARGE SCALE GENOMIC DNA]</scope>
    <source>
        <strain evidence="2 3">MS-2</strain>
    </source>
</reference>
<evidence type="ECO:0000313" key="2">
    <source>
        <dbReference type="EMBL" id="KAL0066339.1"/>
    </source>
</evidence>
<feature type="compositionally biased region" description="Polar residues" evidence="1">
    <location>
        <begin position="172"/>
        <end position="195"/>
    </location>
</feature>
<dbReference type="EMBL" id="JBBXMP010000036">
    <property type="protein sequence ID" value="KAL0066339.1"/>
    <property type="molecule type" value="Genomic_DNA"/>
</dbReference>
<accession>A0ABR2ZZX9</accession>
<protein>
    <submittedName>
        <fullName evidence="2">Uncharacterized protein</fullName>
    </submittedName>
</protein>
<organism evidence="2 3">
    <name type="scientific">Marasmius tenuissimus</name>
    <dbReference type="NCBI Taxonomy" id="585030"/>
    <lineage>
        <taxon>Eukaryota</taxon>
        <taxon>Fungi</taxon>
        <taxon>Dikarya</taxon>
        <taxon>Basidiomycota</taxon>
        <taxon>Agaricomycotina</taxon>
        <taxon>Agaricomycetes</taxon>
        <taxon>Agaricomycetidae</taxon>
        <taxon>Agaricales</taxon>
        <taxon>Marasmiineae</taxon>
        <taxon>Marasmiaceae</taxon>
        <taxon>Marasmius</taxon>
    </lineage>
</organism>
<evidence type="ECO:0000313" key="3">
    <source>
        <dbReference type="Proteomes" id="UP001437256"/>
    </source>
</evidence>
<feature type="compositionally biased region" description="Low complexity" evidence="1">
    <location>
        <begin position="133"/>
        <end position="153"/>
    </location>
</feature>
<comment type="caution">
    <text evidence="2">The sequence shown here is derived from an EMBL/GenBank/DDBJ whole genome shotgun (WGS) entry which is preliminary data.</text>
</comment>